<proteinExistence type="predicted"/>
<evidence type="ECO:0000256" key="3">
    <source>
        <dbReference type="ARBA" id="ARBA00023180"/>
    </source>
</evidence>
<evidence type="ECO:0000256" key="2">
    <source>
        <dbReference type="ARBA" id="ARBA00022679"/>
    </source>
</evidence>
<dbReference type="GeneID" id="32113873"/>
<gene>
    <name evidence="5" type="ORF">HTSR_0851</name>
</gene>
<reference evidence="5 6" key="1">
    <citation type="submission" date="2016-06" db="EMBL/GenBank/DDBJ databases">
        <title>Discovery of anaerobic lithoheterotrophic haloarchaeon capable of sulfur respiration by hydrogen and formate.</title>
        <authorList>
            <person name="Sorokin D.Y."/>
            <person name="Kublanov I.V."/>
            <person name="Roman P."/>
            <person name="Sinninghe Damste J.S."/>
            <person name="Golyshin P.N."/>
            <person name="Rojo D."/>
            <person name="Ciordia S."/>
            <person name="Mena Md.C."/>
            <person name="Ferrer M."/>
            <person name="Smedile F."/>
            <person name="Messina E."/>
            <person name="La Cono V."/>
            <person name="Yakimov M.M."/>
        </authorList>
    </citation>
    <scope>NUCLEOTIDE SEQUENCE [LARGE SCALE GENOMIC DNA]</scope>
    <source>
        <strain evidence="5 6">HTSR1</strain>
    </source>
</reference>
<dbReference type="GO" id="GO:0016757">
    <property type="term" value="F:glycosyltransferase activity"/>
    <property type="evidence" value="ECO:0007669"/>
    <property type="project" value="UniProtKB-KW"/>
</dbReference>
<organism evidence="5 6">
    <name type="scientific">Halodesulfurarchaeum formicicum</name>
    <dbReference type="NCBI Taxonomy" id="1873524"/>
    <lineage>
        <taxon>Archaea</taxon>
        <taxon>Methanobacteriati</taxon>
        <taxon>Methanobacteriota</taxon>
        <taxon>Stenosarchaea group</taxon>
        <taxon>Halobacteria</taxon>
        <taxon>Halobacteriales</taxon>
        <taxon>Halobacteriaceae</taxon>
        <taxon>Halodesulfurarchaeum</taxon>
    </lineage>
</organism>
<evidence type="ECO:0000259" key="4">
    <source>
        <dbReference type="Pfam" id="PF04577"/>
    </source>
</evidence>
<evidence type="ECO:0000313" key="6">
    <source>
        <dbReference type="Proteomes" id="UP000185608"/>
    </source>
</evidence>
<dbReference type="PANTHER" id="PTHR20961">
    <property type="entry name" value="GLYCOSYLTRANSFERASE"/>
    <property type="match status" value="1"/>
</dbReference>
<keyword evidence="1" id="KW-0328">Glycosyltransferase</keyword>
<dbReference type="InterPro" id="IPR049625">
    <property type="entry name" value="Glyco_transf_61_cat"/>
</dbReference>
<name>A0A1D8S3W4_9EURY</name>
<keyword evidence="2" id="KW-0808">Transferase</keyword>
<evidence type="ECO:0000313" key="5">
    <source>
        <dbReference type="EMBL" id="AOW80037.1"/>
    </source>
</evidence>
<dbReference type="AlphaFoldDB" id="A0A1D8S3W4"/>
<sequence>MNKRSIQNLRTTDGNDIRAWDYGSDTTGNIRPPPKYSDYPKEIEEKVGKYEVKRPFVAEVQNAQLIGPKALTISTDGLFILENSLRSNHLFIRSLVETLHYGMVPTRRSASRSMDVAVSLVGPWSGEFFHWFADWLPKLEGALKYTRQTGLKPTLILPPEPPSWMTASVKAIGYEAEDWIEWSGGRLNVSRLIVPSLRRGSAFGSSGIIHSPDGFQWVRDRVLENMDINVGWTPNKIYISRADAQEREVLNEGDLVNVLEEKGFKRLVLSNYSYSEQVAIFANANCVVAPHGAGLVNIMYGDDLSVVELFGSRVNSCYFVLARAFEHEYACSVASSRGEDLMVQADQVTVLLDRINCN</sequence>
<dbReference type="Proteomes" id="UP000185608">
    <property type="component" value="Chromosome"/>
</dbReference>
<dbReference type="RefSeq" id="WP_157754360.1">
    <property type="nucleotide sequence ID" value="NZ_CP016070.1"/>
</dbReference>
<keyword evidence="3" id="KW-0325">Glycoprotein</keyword>
<dbReference type="Pfam" id="PF04577">
    <property type="entry name" value="Glyco_transf_61"/>
    <property type="match status" value="1"/>
</dbReference>
<dbReference type="EMBL" id="CP016070">
    <property type="protein sequence ID" value="AOW80037.1"/>
    <property type="molecule type" value="Genomic_DNA"/>
</dbReference>
<feature type="domain" description="Glycosyltransferase 61 catalytic" evidence="4">
    <location>
        <begin position="128"/>
        <end position="301"/>
    </location>
</feature>
<evidence type="ECO:0000256" key="1">
    <source>
        <dbReference type="ARBA" id="ARBA00022676"/>
    </source>
</evidence>
<dbReference type="KEGG" id="halh:HTSR_0851"/>
<accession>A0A1D8S3W4</accession>
<dbReference type="InterPro" id="IPR007657">
    <property type="entry name" value="Glycosyltransferase_61"/>
</dbReference>
<protein>
    <submittedName>
        <fullName evidence="5">Capsular polysaccharide biosynthesis protein</fullName>
    </submittedName>
</protein>